<dbReference type="InterPro" id="IPR011335">
    <property type="entry name" value="Restrct_endonuc-II-like"/>
</dbReference>
<dbReference type="GO" id="GO:0004519">
    <property type="term" value="F:endonuclease activity"/>
    <property type="evidence" value="ECO:0007669"/>
    <property type="project" value="UniProtKB-KW"/>
</dbReference>
<keyword evidence="2" id="KW-0378">Hydrolase</keyword>
<sequence length="215" mass="24461">MTATVAPVAGEQRILLHNVSWRLFESLLEELGDNRSIRLSYTRGTLEIMSPLMAHENSKRLLEKFIDILVEELDLNVKSSGSMTCKRADLEQGAEPDSGFYIANEPRVRSKSRIELPLDPPPDLVVEVEYSRSAVDKLKLYAAMGVPEFWRYDGENLRIFRLTAGEYALVENSPTFAPIPTCEIPRFLALSPQSGETAAVRSFRDWVRQMKMRRI</sequence>
<dbReference type="PANTHER" id="PTHR47152:SF1">
    <property type="entry name" value="SLL1186 PROTEIN"/>
    <property type="match status" value="1"/>
</dbReference>
<dbReference type="CDD" id="cd06260">
    <property type="entry name" value="DUF820-like"/>
    <property type="match status" value="1"/>
</dbReference>
<dbReference type="InterPro" id="IPR012296">
    <property type="entry name" value="Nuclease_put_TT1808"/>
</dbReference>
<dbReference type="EMBL" id="CP063845">
    <property type="protein sequence ID" value="UFP94258.1"/>
    <property type="molecule type" value="Genomic_DNA"/>
</dbReference>
<dbReference type="Pfam" id="PF05685">
    <property type="entry name" value="Uma2"/>
    <property type="match status" value="1"/>
</dbReference>
<dbReference type="RefSeq" id="WP_230841317.1">
    <property type="nucleotide sequence ID" value="NZ_CP063845.1"/>
</dbReference>
<feature type="domain" description="Putative restriction endonuclease" evidence="1">
    <location>
        <begin position="28"/>
        <end position="174"/>
    </location>
</feature>
<accession>A0ABY3PKT0</accession>
<name>A0ABY3PKT0_9CYAN</name>
<proteinExistence type="predicted"/>
<reference evidence="2 3" key="1">
    <citation type="journal article" date="2021" name="Genome Biol. Evol.">
        <title>Complete Genome Sequencing of a Novel Gloeobacter Species from a Waterfall Cave in Mexico.</title>
        <authorList>
            <person name="Saw J.H."/>
            <person name="Cardona T."/>
            <person name="Montejano G."/>
        </authorList>
    </citation>
    <scope>NUCLEOTIDE SEQUENCE [LARGE SCALE GENOMIC DNA]</scope>
    <source>
        <strain evidence="2">MG652769</strain>
    </source>
</reference>
<dbReference type="PANTHER" id="PTHR47152">
    <property type="entry name" value="SLR2084 PROTEIN-RELATED"/>
    <property type="match status" value="1"/>
</dbReference>
<dbReference type="Gene3D" id="3.90.1570.10">
    <property type="entry name" value="tt1808, chain A"/>
    <property type="match status" value="1"/>
</dbReference>
<organism evidence="2 3">
    <name type="scientific">Gloeobacter morelensis MG652769</name>
    <dbReference type="NCBI Taxonomy" id="2781736"/>
    <lineage>
        <taxon>Bacteria</taxon>
        <taxon>Bacillati</taxon>
        <taxon>Cyanobacteriota</taxon>
        <taxon>Cyanophyceae</taxon>
        <taxon>Gloeobacterales</taxon>
        <taxon>Gloeobacteraceae</taxon>
        <taxon>Gloeobacter</taxon>
        <taxon>Gloeobacter morelensis</taxon>
    </lineage>
</organism>
<keyword evidence="2" id="KW-0255">Endonuclease</keyword>
<evidence type="ECO:0000313" key="3">
    <source>
        <dbReference type="Proteomes" id="UP001054846"/>
    </source>
</evidence>
<evidence type="ECO:0000313" key="2">
    <source>
        <dbReference type="EMBL" id="UFP94258.1"/>
    </source>
</evidence>
<gene>
    <name evidence="2" type="ORF">ISF26_21300</name>
</gene>
<dbReference type="Proteomes" id="UP001054846">
    <property type="component" value="Chromosome"/>
</dbReference>
<keyword evidence="3" id="KW-1185">Reference proteome</keyword>
<keyword evidence="2" id="KW-0540">Nuclease</keyword>
<dbReference type="InterPro" id="IPR008538">
    <property type="entry name" value="Uma2"/>
</dbReference>
<protein>
    <submittedName>
        <fullName evidence="2">Uma2 family endonuclease</fullName>
    </submittedName>
</protein>
<dbReference type="SUPFAM" id="SSF52980">
    <property type="entry name" value="Restriction endonuclease-like"/>
    <property type="match status" value="1"/>
</dbReference>
<evidence type="ECO:0000259" key="1">
    <source>
        <dbReference type="Pfam" id="PF05685"/>
    </source>
</evidence>